<evidence type="ECO:0000313" key="2">
    <source>
        <dbReference type="Proteomes" id="UP001162162"/>
    </source>
</evidence>
<name>A0AAV8ZG03_9CUCU</name>
<sequence>MFGLPGSFAKYYDTFDISKHLQSLKKLQLFGVWKLKNLMSALPKNLTWHIQQFQQSGNIETKYRMYLRTVLHKLYLNGSKFRDVPIFLLVVLYYKPKRTYLLGNLNCKILNFQMDGFNDFEKDIILFLVLGYPIDPTLASLSASSFPGTPECPGTHRSRMGSAYYRADLSPGTLGRIGQWRRYAGDGKNTKDLKFSVYRNIIRLAINQLHHMVKAYIQSRSLLGILLNTYIQPRIWVYYPDPRLYSYSSEPWLLDTLLDPSNYIWPTSYTEATRIAHICIANVCDDVDVCGRTLWKQRQTKKKRKRRKFWINPSFQDLSSYIEDAKRWKILKENCSTLKEITFAKEHDGGKHHPLRMKNKIHCEIFSFMSAF</sequence>
<reference evidence="1" key="1">
    <citation type="journal article" date="2023" name="Insect Mol. Biol.">
        <title>Genome sequencing provides insights into the evolution of gene families encoding plant cell wall-degrading enzymes in longhorned beetles.</title>
        <authorList>
            <person name="Shin N.R."/>
            <person name="Okamura Y."/>
            <person name="Kirsch R."/>
            <person name="Pauchet Y."/>
        </authorList>
    </citation>
    <scope>NUCLEOTIDE SEQUENCE</scope>
    <source>
        <strain evidence="1">AMC_N1</strain>
    </source>
</reference>
<evidence type="ECO:0000313" key="1">
    <source>
        <dbReference type="EMBL" id="KAJ8962317.1"/>
    </source>
</evidence>
<accession>A0AAV8ZG03</accession>
<comment type="caution">
    <text evidence="1">The sequence shown here is derived from an EMBL/GenBank/DDBJ whole genome shotgun (WGS) entry which is preliminary data.</text>
</comment>
<protein>
    <submittedName>
        <fullName evidence="1">Uncharacterized protein</fullName>
    </submittedName>
</protein>
<dbReference type="AlphaFoldDB" id="A0AAV8ZG03"/>
<organism evidence="1 2">
    <name type="scientific">Aromia moschata</name>
    <dbReference type="NCBI Taxonomy" id="1265417"/>
    <lineage>
        <taxon>Eukaryota</taxon>
        <taxon>Metazoa</taxon>
        <taxon>Ecdysozoa</taxon>
        <taxon>Arthropoda</taxon>
        <taxon>Hexapoda</taxon>
        <taxon>Insecta</taxon>
        <taxon>Pterygota</taxon>
        <taxon>Neoptera</taxon>
        <taxon>Endopterygota</taxon>
        <taxon>Coleoptera</taxon>
        <taxon>Polyphaga</taxon>
        <taxon>Cucujiformia</taxon>
        <taxon>Chrysomeloidea</taxon>
        <taxon>Cerambycidae</taxon>
        <taxon>Cerambycinae</taxon>
        <taxon>Callichromatini</taxon>
        <taxon>Aromia</taxon>
    </lineage>
</organism>
<dbReference type="EMBL" id="JAPWTK010000003">
    <property type="protein sequence ID" value="KAJ8962317.1"/>
    <property type="molecule type" value="Genomic_DNA"/>
</dbReference>
<gene>
    <name evidence="1" type="ORF">NQ318_018296</name>
</gene>
<proteinExistence type="predicted"/>
<dbReference type="Proteomes" id="UP001162162">
    <property type="component" value="Unassembled WGS sequence"/>
</dbReference>
<keyword evidence="2" id="KW-1185">Reference proteome</keyword>